<sequence length="74" mass="7865">MKTKLIMIAALIGVMAFGSCKKDYTCTCTTVIGSASTTDAHQINDVTLPDAKNTCDNYETQANNSYPGGTTCHL</sequence>
<dbReference type="OrthoDB" id="676461at2"/>
<evidence type="ECO:0000313" key="3">
    <source>
        <dbReference type="Proteomes" id="UP000239872"/>
    </source>
</evidence>
<evidence type="ECO:0000313" key="2">
    <source>
        <dbReference type="EMBL" id="PQJ13054.1"/>
    </source>
</evidence>
<dbReference type="RefSeq" id="WP_105037938.1">
    <property type="nucleotide sequence ID" value="NZ_PPSL01000001.1"/>
</dbReference>
<comment type="caution">
    <text evidence="2">The sequence shown here is derived from an EMBL/GenBank/DDBJ whole genome shotgun (WGS) entry which is preliminary data.</text>
</comment>
<dbReference type="Proteomes" id="UP000239872">
    <property type="component" value="Unassembled WGS sequence"/>
</dbReference>
<feature type="chain" id="PRO_5015536169" description="Lipoprotein" evidence="1">
    <location>
        <begin position="22"/>
        <end position="74"/>
    </location>
</feature>
<reference evidence="2 3" key="1">
    <citation type="submission" date="2018-01" db="EMBL/GenBank/DDBJ databases">
        <title>A novel member of the phylum Bacteroidetes isolated from glacier ice.</title>
        <authorList>
            <person name="Liu Q."/>
            <person name="Xin Y.-H."/>
        </authorList>
    </citation>
    <scope>NUCLEOTIDE SEQUENCE [LARGE SCALE GENOMIC DNA]</scope>
    <source>
        <strain evidence="2 3">RB1R16</strain>
    </source>
</reference>
<dbReference type="PROSITE" id="PS51257">
    <property type="entry name" value="PROKAR_LIPOPROTEIN"/>
    <property type="match status" value="1"/>
</dbReference>
<keyword evidence="1" id="KW-0732">Signal</keyword>
<protein>
    <recommendedName>
        <fullName evidence="4">Lipoprotein</fullName>
    </recommendedName>
</protein>
<proteinExistence type="predicted"/>
<evidence type="ECO:0000256" key="1">
    <source>
        <dbReference type="SAM" id="SignalP"/>
    </source>
</evidence>
<evidence type="ECO:0008006" key="4">
    <source>
        <dbReference type="Google" id="ProtNLM"/>
    </source>
</evidence>
<gene>
    <name evidence="2" type="ORF">CJD36_004740</name>
</gene>
<dbReference type="EMBL" id="PPSL01000001">
    <property type="protein sequence ID" value="PQJ13054.1"/>
    <property type="molecule type" value="Genomic_DNA"/>
</dbReference>
<feature type="signal peptide" evidence="1">
    <location>
        <begin position="1"/>
        <end position="21"/>
    </location>
</feature>
<organism evidence="2 3">
    <name type="scientific">Flavipsychrobacter stenotrophus</name>
    <dbReference type="NCBI Taxonomy" id="2077091"/>
    <lineage>
        <taxon>Bacteria</taxon>
        <taxon>Pseudomonadati</taxon>
        <taxon>Bacteroidota</taxon>
        <taxon>Chitinophagia</taxon>
        <taxon>Chitinophagales</taxon>
        <taxon>Chitinophagaceae</taxon>
        <taxon>Flavipsychrobacter</taxon>
    </lineage>
</organism>
<name>A0A2S7T269_9BACT</name>
<keyword evidence="3" id="KW-1185">Reference proteome</keyword>
<dbReference type="AlphaFoldDB" id="A0A2S7T269"/>
<accession>A0A2S7T269</accession>